<protein>
    <submittedName>
        <fullName evidence="1">Uncharacterized protein</fullName>
    </submittedName>
</protein>
<keyword evidence="2" id="KW-1185">Reference proteome</keyword>
<proteinExistence type="predicted"/>
<evidence type="ECO:0000313" key="2">
    <source>
        <dbReference type="Proteomes" id="UP001177670"/>
    </source>
</evidence>
<comment type="caution">
    <text evidence="1">The sequence shown here is derived from an EMBL/GenBank/DDBJ whole genome shotgun (WGS) entry which is preliminary data.</text>
</comment>
<dbReference type="EMBL" id="JAHYIQ010000025">
    <property type="protein sequence ID" value="KAK1121764.1"/>
    <property type="molecule type" value="Genomic_DNA"/>
</dbReference>
<name>A0AA40KIM4_9HYME</name>
<feature type="non-terminal residue" evidence="1">
    <location>
        <position position="119"/>
    </location>
</feature>
<dbReference type="Proteomes" id="UP001177670">
    <property type="component" value="Unassembled WGS sequence"/>
</dbReference>
<accession>A0AA40KIM4</accession>
<organism evidence="1 2">
    <name type="scientific">Melipona bicolor</name>
    <dbReference type="NCBI Taxonomy" id="60889"/>
    <lineage>
        <taxon>Eukaryota</taxon>
        <taxon>Metazoa</taxon>
        <taxon>Ecdysozoa</taxon>
        <taxon>Arthropoda</taxon>
        <taxon>Hexapoda</taxon>
        <taxon>Insecta</taxon>
        <taxon>Pterygota</taxon>
        <taxon>Neoptera</taxon>
        <taxon>Endopterygota</taxon>
        <taxon>Hymenoptera</taxon>
        <taxon>Apocrita</taxon>
        <taxon>Aculeata</taxon>
        <taxon>Apoidea</taxon>
        <taxon>Anthophila</taxon>
        <taxon>Apidae</taxon>
        <taxon>Melipona</taxon>
    </lineage>
</organism>
<sequence>METYLLPVLRDVRSDQTLRYTANGRAAPLVPNLRSTAPATCLLHLPQDAESSGLLPAVSCPGLIRSPFRPASRSCARLLEEPAAAWDERMEIVSGDIQETPTTLPIPGSNLEIERRSLG</sequence>
<gene>
    <name evidence="1" type="ORF">K0M31_010075</name>
</gene>
<dbReference type="AlphaFoldDB" id="A0AA40KIM4"/>
<reference evidence="1" key="1">
    <citation type="submission" date="2021-10" db="EMBL/GenBank/DDBJ databases">
        <title>Melipona bicolor Genome sequencing and assembly.</title>
        <authorList>
            <person name="Araujo N.S."/>
            <person name="Arias M.C."/>
        </authorList>
    </citation>
    <scope>NUCLEOTIDE SEQUENCE</scope>
    <source>
        <strain evidence="1">USP_2M_L1-L4_2017</strain>
        <tissue evidence="1">Whole body</tissue>
    </source>
</reference>
<evidence type="ECO:0000313" key="1">
    <source>
        <dbReference type="EMBL" id="KAK1121764.1"/>
    </source>
</evidence>